<feature type="transmembrane region" description="Helical" evidence="1">
    <location>
        <begin position="30"/>
        <end position="54"/>
    </location>
</feature>
<name>A0A345BX76_9BACI</name>
<dbReference type="RefSeq" id="WP_114371604.1">
    <property type="nucleotide sequence ID" value="NZ_CP031092.1"/>
</dbReference>
<dbReference type="AlphaFoldDB" id="A0A345BX76"/>
<dbReference type="OrthoDB" id="9852038at2"/>
<accession>A0A345BX76</accession>
<keyword evidence="1" id="KW-0812">Transmembrane</keyword>
<gene>
    <name evidence="2" type="ORF">DT065_05665</name>
</gene>
<keyword evidence="1" id="KW-0472">Membrane</keyword>
<dbReference type="EMBL" id="CP031092">
    <property type="protein sequence ID" value="AXF55557.1"/>
    <property type="molecule type" value="Genomic_DNA"/>
</dbReference>
<keyword evidence="1" id="KW-1133">Transmembrane helix</keyword>
<reference evidence="2 3" key="1">
    <citation type="journal article" date="2018" name="J. Microbiol.">
        <title>Salicibibacter kimchii gen. nov., sp. nov., a moderately halophilic and alkalitolerant bacterium in the family Bacillaceae, isolated from kimchi.</title>
        <authorList>
            <person name="Jang J.Y."/>
            <person name="Oh Y.J."/>
            <person name="Lim S.K."/>
            <person name="Park H.K."/>
            <person name="Lee C."/>
            <person name="Kim J.Y."/>
            <person name="Lee M.A."/>
            <person name="Choi H.J."/>
        </authorList>
    </citation>
    <scope>NUCLEOTIDE SEQUENCE [LARGE SCALE GENOMIC DNA]</scope>
    <source>
        <strain evidence="2 3">NKC1-1</strain>
    </source>
</reference>
<evidence type="ECO:0000256" key="1">
    <source>
        <dbReference type="SAM" id="Phobius"/>
    </source>
</evidence>
<protein>
    <recommendedName>
        <fullName evidence="4">DUF5316 domain-containing protein</fullName>
    </recommendedName>
</protein>
<evidence type="ECO:0008006" key="4">
    <source>
        <dbReference type="Google" id="ProtNLM"/>
    </source>
</evidence>
<evidence type="ECO:0000313" key="3">
    <source>
        <dbReference type="Proteomes" id="UP000252100"/>
    </source>
</evidence>
<dbReference type="Proteomes" id="UP000252100">
    <property type="component" value="Chromosome"/>
</dbReference>
<proteinExistence type="predicted"/>
<keyword evidence="3" id="KW-1185">Reference proteome</keyword>
<evidence type="ECO:0000313" key="2">
    <source>
        <dbReference type="EMBL" id="AXF55557.1"/>
    </source>
</evidence>
<sequence length="102" mass="11847">MGRNRDWFLGGLFLCLLIVMFSLLTRDISYIYTISGWISMVGIVLLGFLSGMTIKEEHMNRKKMNRDYQETAKEGSDINVKVFLFLLPHIMVSGILLYIVYF</sequence>
<feature type="transmembrane region" description="Helical" evidence="1">
    <location>
        <begin position="7"/>
        <end position="24"/>
    </location>
</feature>
<feature type="transmembrane region" description="Helical" evidence="1">
    <location>
        <begin position="82"/>
        <end position="101"/>
    </location>
</feature>
<organism evidence="2 3">
    <name type="scientific">Salicibibacter kimchii</name>
    <dbReference type="NCBI Taxonomy" id="2099786"/>
    <lineage>
        <taxon>Bacteria</taxon>
        <taxon>Bacillati</taxon>
        <taxon>Bacillota</taxon>
        <taxon>Bacilli</taxon>
        <taxon>Bacillales</taxon>
        <taxon>Bacillaceae</taxon>
        <taxon>Salicibibacter</taxon>
    </lineage>
</organism>
<dbReference type="KEGG" id="rue:DT065_05665"/>